<organism evidence="1 2">
    <name type="scientific">Natronorubrum tibetense GA33</name>
    <dbReference type="NCBI Taxonomy" id="1114856"/>
    <lineage>
        <taxon>Archaea</taxon>
        <taxon>Methanobacteriati</taxon>
        <taxon>Methanobacteriota</taxon>
        <taxon>Stenosarchaea group</taxon>
        <taxon>Halobacteria</taxon>
        <taxon>Halobacteriales</taxon>
        <taxon>Natrialbaceae</taxon>
        <taxon>Natronorubrum</taxon>
    </lineage>
</organism>
<dbReference type="InterPro" id="IPR006311">
    <property type="entry name" value="TAT_signal"/>
</dbReference>
<gene>
    <name evidence="1" type="ORF">C496_22429</name>
</gene>
<keyword evidence="2" id="KW-1185">Reference proteome</keyword>
<protein>
    <submittedName>
        <fullName evidence="1">Uncharacterized protein</fullName>
    </submittedName>
</protein>
<name>L9VI25_9EURY</name>
<dbReference type="PATRIC" id="fig|1114856.3.peg.4635"/>
<dbReference type="STRING" id="1114856.GCA_000383975_01519"/>
<evidence type="ECO:0000313" key="2">
    <source>
        <dbReference type="Proteomes" id="UP000011599"/>
    </source>
</evidence>
<dbReference type="RefSeq" id="WP_006092788.1">
    <property type="nucleotide sequence ID" value="NZ_AOHW01000053.1"/>
</dbReference>
<dbReference type="eggNOG" id="arCOG11831">
    <property type="taxonomic scope" value="Archaea"/>
</dbReference>
<dbReference type="OrthoDB" id="201327at2157"/>
<dbReference type="Proteomes" id="UP000011599">
    <property type="component" value="Unassembled WGS sequence"/>
</dbReference>
<sequence>MRTRRSLLRTAVAAGAGALLAVAALPSPPDATPIDRTVEGSETPPAVDDWTDGTITGETDTPMVRYQYRPIEDGADPSEFDAFVATAPINVVLVPDDEVDGDGLERVMDVLEDEGWFRDPEEYTRYAWDRQESVFVRQQATAAESYYGTSGRLHVRCWSFEGIVSMQAHEDTGARPEHGIASYDRGLEAVESIFDAAGWAVASDAIDLDNEQRDYDGVASVITEDA</sequence>
<dbReference type="PROSITE" id="PS51318">
    <property type="entry name" value="TAT"/>
    <property type="match status" value="1"/>
</dbReference>
<accession>L9VI25</accession>
<dbReference type="AlphaFoldDB" id="L9VI25"/>
<reference evidence="1 2" key="1">
    <citation type="journal article" date="2014" name="PLoS Genet.">
        <title>Phylogenetically driven sequencing of extremely halophilic archaea reveals strategies for static and dynamic osmo-response.</title>
        <authorList>
            <person name="Becker E.A."/>
            <person name="Seitzer P.M."/>
            <person name="Tritt A."/>
            <person name="Larsen D."/>
            <person name="Krusor M."/>
            <person name="Yao A.I."/>
            <person name="Wu D."/>
            <person name="Madern D."/>
            <person name="Eisen J.A."/>
            <person name="Darling A.E."/>
            <person name="Facciotti M.T."/>
        </authorList>
    </citation>
    <scope>NUCLEOTIDE SEQUENCE [LARGE SCALE GENOMIC DNA]</scope>
    <source>
        <strain evidence="1 2">GA33</strain>
    </source>
</reference>
<comment type="caution">
    <text evidence="1">The sequence shown here is derived from an EMBL/GenBank/DDBJ whole genome shotgun (WGS) entry which is preliminary data.</text>
</comment>
<proteinExistence type="predicted"/>
<dbReference type="EMBL" id="AOHW01000053">
    <property type="protein sequence ID" value="ELY35933.1"/>
    <property type="molecule type" value="Genomic_DNA"/>
</dbReference>
<evidence type="ECO:0000313" key="1">
    <source>
        <dbReference type="EMBL" id="ELY35933.1"/>
    </source>
</evidence>